<proteinExistence type="predicted"/>
<dbReference type="GO" id="GO:0007064">
    <property type="term" value="P:mitotic sister chromatid cohesion"/>
    <property type="evidence" value="ECO:0007669"/>
    <property type="project" value="InterPro"/>
</dbReference>
<keyword evidence="5" id="KW-0131">Cell cycle</keyword>
<dbReference type="InterPro" id="IPR011989">
    <property type="entry name" value="ARM-like"/>
</dbReference>
<dbReference type="SUPFAM" id="SSF48371">
    <property type="entry name" value="ARM repeat"/>
    <property type="match status" value="1"/>
</dbReference>
<dbReference type="OMA" id="QWDSHVT"/>
<dbReference type="GO" id="GO:0000785">
    <property type="term" value="C:chromatin"/>
    <property type="evidence" value="ECO:0007669"/>
    <property type="project" value="TreeGrafter"/>
</dbReference>
<dbReference type="PANTHER" id="PTHR12663:SF0">
    <property type="entry name" value="PRECOCIOUS DISSOCIATION OF SISTERS 5, ISOFORM A"/>
    <property type="match status" value="1"/>
</dbReference>
<sequence length="1089" mass="124047">AGYLSEVEQSPSAAVLMAIKTSAHSLIRTDIFQHNDNDVRIRLAACISEIMRVTAPDTPYSDSVLREIFQLMVAVFHELHDINNISFARIVAILETVAKVRSCVLMLDLQCEDIILKLFNMFFSIAREDHPQNVLASMQTIMISVLDESEIISEQLLFSLLSRLRRENRESCPAAYRVAMNVVKCSAGKLKQNVHLFLTSHMSAERKSQSNMHNEYDEIIIGIYECAPEMLHSLIPSLTQDLLTDQLGMRLNYVNLVGRILSIQGHLSEEFQPLISVFLKRFGDKSVEVRLTVVEYAKECLLSNPFRRDAPYIIAALGERLLDFEEAVRKYVVAAICDVAKCTLTAIPSDTIRQVANCLHDELVSVRKHTLEKLAELYRVYCSNCLDGSVGNFEFDWIPKEVLRSCYDMDFRCQTDEMDFFESIYASDLPLAERVKHWIVSFSQLEEAEVKALEKVLAEKQRFQLEMQSFLSSWKKMKDNESPELQIKIFSSFRIMSGSFNDPAKAEESFLNLSQINDDNILKELSSLLDPSLSFIQTQSTHDNLLMRLGERHPLYEFMKILSTRCSYLLFGKEHLKEILNKIAVNKLDGSDNIVPSSMNLLAIFVGTFPSIAEGSENDLLQLLENDNDQIKEGVVRILAKTGSTIHEKLFEISGSADFLLEKLSLEGSRKQAKYAVQAISTITKDSGLNALSALYKRLVDMLESGDHLATILQSLGCIAQIAMPVFETQEEKVIQFVCRKLLRKSSNPVDVSKTEWEDMSQICFLKICGIKTLVKSYLPNKDAQLRKRIKALFGVLTQLISAGEISEDVKSSKVDKAHLRLASATAVLRLSMQWDSHVTPQLFHLTLRAAQDVCPYVRKQFLAKVHRYLKDRTLDIKYACAFILSTPVSTRHEILEARQYLAQFIEKIRRDTQLSQPYSNSYEDSLTSVVSYLIHALAHHPDFPVSEDGSKEVFEPFYQQLHFFLSVVLQQDQRRQCNLKESKVLDNIPLFMKIFQTIKTLKDAVDESKSENLYILCDLGIWITKDLTDNEVNIGSPLLSISFPSYYRTSEGSEDIHLKVDWSHLPPCLVKDDVLRHFKAAIEYREVE</sequence>
<keyword evidence="4" id="KW-0539">Nucleus</keyword>
<evidence type="ECO:0008006" key="8">
    <source>
        <dbReference type="Google" id="ProtNLM"/>
    </source>
</evidence>
<dbReference type="PANTHER" id="PTHR12663">
    <property type="entry name" value="ANDROGEN INDUCED INHIBITOR OF PROLIFERATION AS3 / PDS5-RELATED"/>
    <property type="match status" value="1"/>
</dbReference>
<evidence type="ECO:0000256" key="2">
    <source>
        <dbReference type="ARBA" id="ARBA00022618"/>
    </source>
</evidence>
<reference evidence="6 7" key="1">
    <citation type="journal article" date="2021" name="Nat. Plants">
        <title>The Taxus genome provides insights into paclitaxel biosynthesis.</title>
        <authorList>
            <person name="Xiong X."/>
            <person name="Gou J."/>
            <person name="Liao Q."/>
            <person name="Li Y."/>
            <person name="Zhou Q."/>
            <person name="Bi G."/>
            <person name="Li C."/>
            <person name="Du R."/>
            <person name="Wang X."/>
            <person name="Sun T."/>
            <person name="Guo L."/>
            <person name="Liang H."/>
            <person name="Lu P."/>
            <person name="Wu Y."/>
            <person name="Zhang Z."/>
            <person name="Ro D.K."/>
            <person name="Shang Y."/>
            <person name="Huang S."/>
            <person name="Yan J."/>
        </authorList>
    </citation>
    <scope>NUCLEOTIDE SEQUENCE [LARGE SCALE GENOMIC DNA]</scope>
    <source>
        <strain evidence="6">Ta-2019</strain>
    </source>
</reference>
<dbReference type="Gene3D" id="1.25.10.10">
    <property type="entry name" value="Leucine-rich Repeat Variant"/>
    <property type="match status" value="1"/>
</dbReference>
<dbReference type="Pfam" id="PF20168">
    <property type="entry name" value="PDS5"/>
    <property type="match status" value="1"/>
</dbReference>
<dbReference type="EMBL" id="JAHRHJ020000005">
    <property type="protein sequence ID" value="KAH9314048.1"/>
    <property type="molecule type" value="Genomic_DNA"/>
</dbReference>
<evidence type="ECO:0000256" key="1">
    <source>
        <dbReference type="ARBA" id="ARBA00004123"/>
    </source>
</evidence>
<organism evidence="6 7">
    <name type="scientific">Taxus chinensis</name>
    <name type="common">Chinese yew</name>
    <name type="synonym">Taxus wallichiana var. chinensis</name>
    <dbReference type="NCBI Taxonomy" id="29808"/>
    <lineage>
        <taxon>Eukaryota</taxon>
        <taxon>Viridiplantae</taxon>
        <taxon>Streptophyta</taxon>
        <taxon>Embryophyta</taxon>
        <taxon>Tracheophyta</taxon>
        <taxon>Spermatophyta</taxon>
        <taxon>Pinopsida</taxon>
        <taxon>Pinidae</taxon>
        <taxon>Conifers II</taxon>
        <taxon>Cupressales</taxon>
        <taxon>Taxaceae</taxon>
        <taxon>Taxus</taxon>
    </lineage>
</organism>
<dbReference type="GO" id="GO:0035825">
    <property type="term" value="P:homologous recombination"/>
    <property type="evidence" value="ECO:0007669"/>
    <property type="project" value="UniProtKB-ARBA"/>
</dbReference>
<evidence type="ECO:0000313" key="7">
    <source>
        <dbReference type="Proteomes" id="UP000824469"/>
    </source>
</evidence>
<keyword evidence="2" id="KW-0132">Cell division</keyword>
<dbReference type="AlphaFoldDB" id="A0AA38G3B4"/>
<comment type="caution">
    <text evidence="6">The sequence shown here is derived from an EMBL/GenBank/DDBJ whole genome shotgun (WGS) entry which is preliminary data.</text>
</comment>
<evidence type="ECO:0000256" key="5">
    <source>
        <dbReference type="ARBA" id="ARBA00023306"/>
    </source>
</evidence>
<dbReference type="CDD" id="cd19953">
    <property type="entry name" value="PDS5"/>
    <property type="match status" value="1"/>
</dbReference>
<dbReference type="InterPro" id="IPR016024">
    <property type="entry name" value="ARM-type_fold"/>
</dbReference>
<dbReference type="GO" id="GO:0006281">
    <property type="term" value="P:DNA repair"/>
    <property type="evidence" value="ECO:0007669"/>
    <property type="project" value="TreeGrafter"/>
</dbReference>
<dbReference type="GO" id="GO:0005634">
    <property type="term" value="C:nucleus"/>
    <property type="evidence" value="ECO:0007669"/>
    <property type="project" value="UniProtKB-SubCell"/>
</dbReference>
<dbReference type="InterPro" id="IPR039776">
    <property type="entry name" value="Pds5"/>
</dbReference>
<dbReference type="GO" id="GO:0051301">
    <property type="term" value="P:cell division"/>
    <property type="evidence" value="ECO:0007669"/>
    <property type="project" value="UniProtKB-KW"/>
</dbReference>
<dbReference type="Proteomes" id="UP000824469">
    <property type="component" value="Unassembled WGS sequence"/>
</dbReference>
<comment type="subcellular location">
    <subcellularLocation>
        <location evidence="1">Nucleus</location>
    </subcellularLocation>
</comment>
<accession>A0AA38G3B4</accession>
<feature type="non-terminal residue" evidence="6">
    <location>
        <position position="1089"/>
    </location>
</feature>
<evidence type="ECO:0000313" key="6">
    <source>
        <dbReference type="EMBL" id="KAH9314048.1"/>
    </source>
</evidence>
<keyword evidence="3" id="KW-0498">Mitosis</keyword>
<protein>
    <recommendedName>
        <fullName evidence="8">Sister chromatid cohesion protein</fullName>
    </recommendedName>
</protein>
<name>A0AA38G3B4_TAXCH</name>
<keyword evidence="7" id="KW-1185">Reference proteome</keyword>
<evidence type="ECO:0000256" key="3">
    <source>
        <dbReference type="ARBA" id="ARBA00022776"/>
    </source>
</evidence>
<feature type="non-terminal residue" evidence="6">
    <location>
        <position position="1"/>
    </location>
</feature>
<gene>
    <name evidence="6" type="ORF">KI387_022675</name>
</gene>
<evidence type="ECO:0000256" key="4">
    <source>
        <dbReference type="ARBA" id="ARBA00023242"/>
    </source>
</evidence>